<keyword evidence="8 9" id="KW-0472">Membrane</keyword>
<feature type="domain" description="Protein translocase subunit SecDF P1" evidence="11">
    <location>
        <begin position="165"/>
        <end position="223"/>
    </location>
</feature>
<dbReference type="Pfam" id="PF21760">
    <property type="entry name" value="SecD_1st"/>
    <property type="match status" value="1"/>
</dbReference>
<dbReference type="InterPro" id="IPR048631">
    <property type="entry name" value="SecD_1st"/>
</dbReference>
<dbReference type="InterPro" id="IPR022813">
    <property type="entry name" value="SecD/SecF_arch_bac"/>
</dbReference>
<dbReference type="Pfam" id="PF22599">
    <property type="entry name" value="SecDF_P1_head"/>
    <property type="match status" value="1"/>
</dbReference>
<gene>
    <name evidence="9 13" type="primary">secD</name>
    <name evidence="13" type="ORF">AMOR_08120</name>
</gene>
<reference evidence="14" key="1">
    <citation type="journal article" date="2022" name="Int. J. Syst. Evol. Microbiol.">
        <title>Anaeromyxobacter oryzae sp. nov., Anaeromyxobacter diazotrophicus sp. nov. and Anaeromyxobacter paludicola sp. nov., isolated from paddy soils.</title>
        <authorList>
            <person name="Itoh H."/>
            <person name="Xu Z."/>
            <person name="Mise K."/>
            <person name="Masuda Y."/>
            <person name="Ushijima N."/>
            <person name="Hayakawa C."/>
            <person name="Shiratori Y."/>
            <person name="Senoo K."/>
        </authorList>
    </citation>
    <scope>NUCLEOTIDE SEQUENCE [LARGE SCALE GENOMIC DNA]</scope>
    <source>
        <strain evidence="14">Red232</strain>
    </source>
</reference>
<keyword evidence="14" id="KW-1185">Reference proteome</keyword>
<evidence type="ECO:0000259" key="12">
    <source>
        <dbReference type="Pfam" id="PF22599"/>
    </source>
</evidence>
<dbReference type="Gene3D" id="3.30.70.3220">
    <property type="match status" value="1"/>
</dbReference>
<feature type="transmembrane region" description="Helical" evidence="9">
    <location>
        <begin position="503"/>
        <end position="523"/>
    </location>
</feature>
<dbReference type="Pfam" id="PF07549">
    <property type="entry name" value="Sec_GG"/>
    <property type="match status" value="1"/>
</dbReference>
<dbReference type="Proteomes" id="UP001162891">
    <property type="component" value="Chromosome"/>
</dbReference>
<keyword evidence="5 9" id="KW-0653">Protein transport</keyword>
<dbReference type="InterPro" id="IPR005791">
    <property type="entry name" value="SecD"/>
</dbReference>
<evidence type="ECO:0000256" key="5">
    <source>
        <dbReference type="ARBA" id="ARBA00022927"/>
    </source>
</evidence>
<dbReference type="EMBL" id="AP025591">
    <property type="protein sequence ID" value="BDG01816.1"/>
    <property type="molecule type" value="Genomic_DNA"/>
</dbReference>
<dbReference type="PANTHER" id="PTHR30081">
    <property type="entry name" value="PROTEIN-EXPORT MEMBRANE PROTEIN SEC"/>
    <property type="match status" value="1"/>
</dbReference>
<evidence type="ECO:0000256" key="7">
    <source>
        <dbReference type="ARBA" id="ARBA00023010"/>
    </source>
</evidence>
<feature type="domain" description="Protein export membrane protein SecD/SecF C-terminal" evidence="10">
    <location>
        <begin position="434"/>
        <end position="603"/>
    </location>
</feature>
<protein>
    <recommendedName>
        <fullName evidence="9">Protein translocase subunit SecD</fullName>
    </recommendedName>
</protein>
<evidence type="ECO:0000256" key="3">
    <source>
        <dbReference type="ARBA" id="ARBA00022475"/>
    </source>
</evidence>
<dbReference type="NCBIfam" id="TIGR00916">
    <property type="entry name" value="2A0604s01"/>
    <property type="match status" value="1"/>
</dbReference>
<evidence type="ECO:0000256" key="1">
    <source>
        <dbReference type="ARBA" id="ARBA00004651"/>
    </source>
</evidence>
<dbReference type="Gene3D" id="1.20.1640.10">
    <property type="entry name" value="Multidrug efflux transporter AcrB transmembrane domain"/>
    <property type="match status" value="1"/>
</dbReference>
<organism evidence="13 14">
    <name type="scientific">Anaeromyxobacter oryzae</name>
    <dbReference type="NCBI Taxonomy" id="2918170"/>
    <lineage>
        <taxon>Bacteria</taxon>
        <taxon>Pseudomonadati</taxon>
        <taxon>Myxococcota</taxon>
        <taxon>Myxococcia</taxon>
        <taxon>Myxococcales</taxon>
        <taxon>Cystobacterineae</taxon>
        <taxon>Anaeromyxobacteraceae</taxon>
        <taxon>Anaeromyxobacter</taxon>
    </lineage>
</organism>
<evidence type="ECO:0000256" key="6">
    <source>
        <dbReference type="ARBA" id="ARBA00022989"/>
    </source>
</evidence>
<feature type="transmembrane region" description="Helical" evidence="9">
    <location>
        <begin position="477"/>
        <end position="497"/>
    </location>
</feature>
<evidence type="ECO:0000256" key="8">
    <source>
        <dbReference type="ARBA" id="ARBA00023136"/>
    </source>
</evidence>
<keyword evidence="3 9" id="KW-1003">Cell membrane</keyword>
<comment type="function">
    <text evidence="9">Part of the Sec protein translocase complex. Interacts with the SecYEG preprotein conducting channel. SecDF uses the proton motive force (PMF) to complete protein translocation after the ATP-dependent function of SecA.</text>
</comment>
<keyword evidence="6 9" id="KW-1133">Transmembrane helix</keyword>
<dbReference type="Pfam" id="PF02355">
    <property type="entry name" value="SecD_SecF_C"/>
    <property type="match status" value="1"/>
</dbReference>
<keyword evidence="7 9" id="KW-0811">Translocation</keyword>
<dbReference type="InterPro" id="IPR055344">
    <property type="entry name" value="SecD_SecF_C_bact"/>
</dbReference>
<dbReference type="InterPro" id="IPR054384">
    <property type="entry name" value="SecDF_P1_head"/>
</dbReference>
<dbReference type="InterPro" id="IPR022646">
    <property type="entry name" value="SecD/SecF_CS"/>
</dbReference>
<comment type="subunit">
    <text evidence="9">Forms a complex with SecF. Part of the essential Sec protein translocation apparatus which comprises SecA, SecYEG and auxiliary proteins SecDF. Other proteins may also be involved.</text>
</comment>
<accession>A0ABM7WQR9</accession>
<dbReference type="PRINTS" id="PR00702">
    <property type="entry name" value="ACRIFLAVINRP"/>
</dbReference>
<evidence type="ECO:0000256" key="2">
    <source>
        <dbReference type="ARBA" id="ARBA00022448"/>
    </source>
</evidence>
<sequence length="613" mass="67042">MERSWYWRVALIGAVALLSIYQLVPSWFYFRLPPDQRATETYDTSVPKWAPDAKHHLNLGLDLQGGIHLALGVDVDRAVQAKIARRADEIADYLKTKSVPFSSSAPAANGTVVEVKTDKPQDVRDAVLDSSRGYREEMYASNTADGAVDFAFKDAVLTEFRKKAVEQAEKVIRNRVDKWGVTEPDIKRKANNQIQIQLPGFKDPEKAKELLGRTAQLEFKIADDENPVLDQVQSKLPQCPATRAGLSLPLPEGGCWTAEPVELPTGGSRVTTVVASNTRPELEKVIEQKLNPLLDPQKNVIGIGEGQLGQGPVKSTYYKTYLLRAKTELTGDYIADASVQVDNSDSLQRNRPVVAFKMSPDGARLMDKLTSENMRRRMATVLDDKVETAPYIQGRISSNGQITLGSGRNQADQFEEANQIALVLKAGALPAPVTISEERQVGATLGPELVRKGTTAALIGLALVLLFMVVYYRASGFIADIALVLNGLLVLAIMSMIGSTLTLPGIAGFVLTLGMAVDANVLINERIREELRGGRTVKQAVQQGYDKVFWTIVDSHVTTLVAAVVLMEYGSGPVRGFAVTLIIGLVASMFTSIVVTRAMMEYFTRHDTARLSV</sequence>
<evidence type="ECO:0000313" key="13">
    <source>
        <dbReference type="EMBL" id="BDG01816.1"/>
    </source>
</evidence>
<evidence type="ECO:0000259" key="11">
    <source>
        <dbReference type="Pfam" id="PF21760"/>
    </source>
</evidence>
<dbReference type="SUPFAM" id="SSF82866">
    <property type="entry name" value="Multidrug efflux transporter AcrB transmembrane domain"/>
    <property type="match status" value="1"/>
</dbReference>
<dbReference type="InterPro" id="IPR048634">
    <property type="entry name" value="SecD_SecF_C"/>
</dbReference>
<dbReference type="NCBIfam" id="TIGR01129">
    <property type="entry name" value="secD"/>
    <property type="match status" value="1"/>
</dbReference>
<evidence type="ECO:0000313" key="14">
    <source>
        <dbReference type="Proteomes" id="UP001162891"/>
    </source>
</evidence>
<feature type="transmembrane region" description="Helical" evidence="9">
    <location>
        <begin position="548"/>
        <end position="570"/>
    </location>
</feature>
<dbReference type="Gene3D" id="3.30.1360.200">
    <property type="match status" value="1"/>
</dbReference>
<name>A0ABM7WQR9_9BACT</name>
<evidence type="ECO:0000256" key="9">
    <source>
        <dbReference type="HAMAP-Rule" id="MF_01463"/>
    </source>
</evidence>
<feature type="transmembrane region" description="Helical" evidence="9">
    <location>
        <begin position="453"/>
        <end position="472"/>
    </location>
</feature>
<comment type="subcellular location">
    <subcellularLocation>
        <location evidence="1 9">Cell membrane</location>
        <topology evidence="1 9">Multi-pass membrane protein</topology>
    </subcellularLocation>
</comment>
<feature type="domain" description="SecDF P1 head subdomain" evidence="12">
    <location>
        <begin position="319"/>
        <end position="431"/>
    </location>
</feature>
<keyword evidence="2 9" id="KW-0813">Transport</keyword>
<dbReference type="HAMAP" id="MF_01463_B">
    <property type="entry name" value="SecD_B"/>
    <property type="match status" value="1"/>
</dbReference>
<keyword evidence="4 9" id="KW-0812">Transmembrane</keyword>
<evidence type="ECO:0000256" key="4">
    <source>
        <dbReference type="ARBA" id="ARBA00022692"/>
    </source>
</evidence>
<feature type="transmembrane region" description="Helical" evidence="9">
    <location>
        <begin position="7"/>
        <end position="30"/>
    </location>
</feature>
<dbReference type="RefSeq" id="WP_248358671.1">
    <property type="nucleotide sequence ID" value="NZ_AP025591.1"/>
</dbReference>
<proteinExistence type="inferred from homology"/>
<dbReference type="PANTHER" id="PTHR30081:SF1">
    <property type="entry name" value="PROTEIN TRANSLOCASE SUBUNIT SECD"/>
    <property type="match status" value="1"/>
</dbReference>
<evidence type="ECO:0000259" key="10">
    <source>
        <dbReference type="Pfam" id="PF02355"/>
    </source>
</evidence>
<dbReference type="InterPro" id="IPR001036">
    <property type="entry name" value="Acrflvin-R"/>
</dbReference>
<feature type="transmembrane region" description="Helical" evidence="9">
    <location>
        <begin position="576"/>
        <end position="595"/>
    </location>
</feature>
<comment type="similarity">
    <text evidence="9">Belongs to the SecD/SecF family. SecD subfamily.</text>
</comment>